<name>A0A9W6CX10_9BACT</name>
<accession>A0A9W6CX10</accession>
<evidence type="ECO:0000313" key="3">
    <source>
        <dbReference type="Proteomes" id="UP001144372"/>
    </source>
</evidence>
<feature type="domain" description="Smr" evidence="1">
    <location>
        <begin position="78"/>
        <end position="162"/>
    </location>
</feature>
<dbReference type="SMART" id="SM00463">
    <property type="entry name" value="SMR"/>
    <property type="match status" value="1"/>
</dbReference>
<gene>
    <name evidence="2" type="ORF">DAMNIGENAA_15870</name>
</gene>
<reference evidence="2" key="1">
    <citation type="submission" date="2022-12" db="EMBL/GenBank/DDBJ databases">
        <title>Reference genome sequencing for broad-spectrum identification of bacterial and archaeal isolates by mass spectrometry.</title>
        <authorList>
            <person name="Sekiguchi Y."/>
            <person name="Tourlousse D.M."/>
        </authorList>
    </citation>
    <scope>NUCLEOTIDE SEQUENCE</scope>
    <source>
        <strain evidence="2">ASRB1</strain>
    </source>
</reference>
<dbReference type="Pfam" id="PF01713">
    <property type="entry name" value="Smr"/>
    <property type="match status" value="1"/>
</dbReference>
<organism evidence="2 3">
    <name type="scientific">Desulforhabdus amnigena</name>
    <dbReference type="NCBI Taxonomy" id="40218"/>
    <lineage>
        <taxon>Bacteria</taxon>
        <taxon>Pseudomonadati</taxon>
        <taxon>Thermodesulfobacteriota</taxon>
        <taxon>Syntrophobacteria</taxon>
        <taxon>Syntrophobacterales</taxon>
        <taxon>Syntrophobacteraceae</taxon>
        <taxon>Desulforhabdus</taxon>
    </lineage>
</organism>
<dbReference type="Proteomes" id="UP001144372">
    <property type="component" value="Unassembled WGS sequence"/>
</dbReference>
<dbReference type="PANTHER" id="PTHR35562">
    <property type="entry name" value="DNA ENDONUCLEASE SMRA-RELATED"/>
    <property type="match status" value="1"/>
</dbReference>
<protein>
    <recommendedName>
        <fullName evidence="1">Smr domain-containing protein</fullName>
    </recommendedName>
</protein>
<proteinExistence type="predicted"/>
<dbReference type="PANTHER" id="PTHR35562:SF2">
    <property type="entry name" value="DNA ENDONUCLEASE SMRA-RELATED"/>
    <property type="match status" value="1"/>
</dbReference>
<dbReference type="AlphaFoldDB" id="A0A9W6CX10"/>
<dbReference type="Gene3D" id="3.30.1370.110">
    <property type="match status" value="1"/>
</dbReference>
<dbReference type="PROSITE" id="PS50828">
    <property type="entry name" value="SMR"/>
    <property type="match status" value="1"/>
</dbReference>
<dbReference type="InterPro" id="IPR036063">
    <property type="entry name" value="Smr_dom_sf"/>
</dbReference>
<evidence type="ECO:0000259" key="1">
    <source>
        <dbReference type="PROSITE" id="PS50828"/>
    </source>
</evidence>
<keyword evidence="3" id="KW-1185">Reference proteome</keyword>
<dbReference type="InterPro" id="IPR002625">
    <property type="entry name" value="Smr_dom"/>
</dbReference>
<comment type="caution">
    <text evidence="2">The sequence shown here is derived from an EMBL/GenBank/DDBJ whole genome shotgun (WGS) entry which is preliminary data.</text>
</comment>
<sequence>MEKVHRERVAPPSPAKRIPRFLAEEEREVYMHLMHLVSGEVEFELSYSDEYVDGAIVGLSPKVLKKLRKGEFSYQDYVDLHGCNRNQAREIVIQFVQESFAQKCRCILIVSGRGLNSKDKQPVLKKELVTWLTRAPLKRFILAFASARTYDGGAGAFYVLLRRNEGKAPFVTSVVRGREKDGM</sequence>
<dbReference type="EMBL" id="BSDR01000001">
    <property type="protein sequence ID" value="GLI34154.1"/>
    <property type="molecule type" value="Genomic_DNA"/>
</dbReference>
<dbReference type="SUPFAM" id="SSF160443">
    <property type="entry name" value="SMR domain-like"/>
    <property type="match status" value="1"/>
</dbReference>
<evidence type="ECO:0000313" key="2">
    <source>
        <dbReference type="EMBL" id="GLI34154.1"/>
    </source>
</evidence>